<gene>
    <name evidence="1" type="ORF">SAMN05444004_11934</name>
</gene>
<dbReference type="AlphaFoldDB" id="A0A1H3TR08"/>
<sequence>MHRKLIIPALVLVAGLSACNTGSDLERAAIGGAIGCAVGEIIDDGKCVTGAAIGAAGGALSNDF</sequence>
<evidence type="ECO:0008006" key="3">
    <source>
        <dbReference type="Google" id="ProtNLM"/>
    </source>
</evidence>
<dbReference type="Proteomes" id="UP000198914">
    <property type="component" value="Unassembled WGS sequence"/>
</dbReference>
<keyword evidence="2" id="KW-1185">Reference proteome</keyword>
<protein>
    <recommendedName>
        <fullName evidence="3">YMGG-like Gly-zipper domain-containing protein</fullName>
    </recommendedName>
</protein>
<dbReference type="EMBL" id="FNPX01000019">
    <property type="protein sequence ID" value="SDZ52733.1"/>
    <property type="molecule type" value="Genomic_DNA"/>
</dbReference>
<dbReference type="RefSeq" id="WP_092647524.1">
    <property type="nucleotide sequence ID" value="NZ_FNPX01000019.1"/>
</dbReference>
<dbReference type="PROSITE" id="PS51257">
    <property type="entry name" value="PROKAR_LIPOPROTEIN"/>
    <property type="match status" value="1"/>
</dbReference>
<evidence type="ECO:0000313" key="2">
    <source>
        <dbReference type="Proteomes" id="UP000198914"/>
    </source>
</evidence>
<accession>A0A1H3TR08</accession>
<proteinExistence type="predicted"/>
<reference evidence="2" key="1">
    <citation type="submission" date="2016-10" db="EMBL/GenBank/DDBJ databases">
        <authorList>
            <person name="Varghese N."/>
            <person name="Submissions S."/>
        </authorList>
    </citation>
    <scope>NUCLEOTIDE SEQUENCE [LARGE SCALE GENOMIC DNA]</scope>
    <source>
        <strain evidence="2">DSM 100420</strain>
    </source>
</reference>
<name>A0A1H3TR08_9RHOB</name>
<organism evidence="1 2">
    <name type="scientific">Jannaschia faecimaris</name>
    <dbReference type="NCBI Taxonomy" id="1244108"/>
    <lineage>
        <taxon>Bacteria</taxon>
        <taxon>Pseudomonadati</taxon>
        <taxon>Pseudomonadota</taxon>
        <taxon>Alphaproteobacteria</taxon>
        <taxon>Rhodobacterales</taxon>
        <taxon>Roseobacteraceae</taxon>
        <taxon>Jannaschia</taxon>
    </lineage>
</organism>
<evidence type="ECO:0000313" key="1">
    <source>
        <dbReference type="EMBL" id="SDZ52733.1"/>
    </source>
</evidence>